<dbReference type="EMBL" id="LELK01000001">
    <property type="protein sequence ID" value="KMM39597.1"/>
    <property type="molecule type" value="Genomic_DNA"/>
</dbReference>
<dbReference type="OrthoDB" id="9770043at2"/>
<evidence type="ECO:0000313" key="3">
    <source>
        <dbReference type="Proteomes" id="UP000035996"/>
    </source>
</evidence>
<evidence type="ECO:0000259" key="1">
    <source>
        <dbReference type="Pfam" id="PF07995"/>
    </source>
</evidence>
<dbReference type="InterPro" id="IPR011042">
    <property type="entry name" value="6-blade_b-propeller_TolB-like"/>
</dbReference>
<reference evidence="2" key="1">
    <citation type="submission" date="2015-06" db="EMBL/GenBank/DDBJ databases">
        <authorList>
            <person name="Liu B."/>
            <person name="Wang J."/>
            <person name="Zhu Y."/>
            <person name="Liu G."/>
            <person name="Chen Q."/>
            <person name="Zheng C."/>
            <person name="Che J."/>
            <person name="Ge C."/>
            <person name="Shi H."/>
            <person name="Pan Z."/>
            <person name="Liu X."/>
        </authorList>
    </citation>
    <scope>NUCLEOTIDE SEQUENCE [LARGE SCALE GENOMIC DNA]</scope>
    <source>
        <strain evidence="2">DSM 16346</strain>
    </source>
</reference>
<feature type="domain" description="Glucose/Sorbosone dehydrogenase" evidence="1">
    <location>
        <begin position="43"/>
        <end position="334"/>
    </location>
</feature>
<protein>
    <submittedName>
        <fullName evidence="2">Quinoprotein glucose dehydrogenase</fullName>
    </submittedName>
</protein>
<dbReference type="AlphaFoldDB" id="A0A0J6FYZ3"/>
<dbReference type="PANTHER" id="PTHR19328:SF13">
    <property type="entry name" value="HIPL1 PROTEIN"/>
    <property type="match status" value="1"/>
</dbReference>
<dbReference type="PROSITE" id="PS51257">
    <property type="entry name" value="PROKAR_LIPOPROTEIN"/>
    <property type="match status" value="1"/>
</dbReference>
<dbReference type="Gene3D" id="2.120.10.30">
    <property type="entry name" value="TolB, C-terminal domain"/>
    <property type="match status" value="1"/>
</dbReference>
<dbReference type="Pfam" id="PF07995">
    <property type="entry name" value="GSDH"/>
    <property type="match status" value="1"/>
</dbReference>
<organism evidence="2 3">
    <name type="scientific">Guptibacillus hwajinpoensis</name>
    <dbReference type="NCBI Taxonomy" id="208199"/>
    <lineage>
        <taxon>Bacteria</taxon>
        <taxon>Bacillati</taxon>
        <taxon>Bacillota</taxon>
        <taxon>Bacilli</taxon>
        <taxon>Bacillales</taxon>
        <taxon>Guptibacillaceae</taxon>
        <taxon>Guptibacillus</taxon>
    </lineage>
</organism>
<comment type="caution">
    <text evidence="2">The sequence shown here is derived from an EMBL/GenBank/DDBJ whole genome shotgun (WGS) entry which is preliminary data.</text>
</comment>
<keyword evidence="3" id="KW-1185">Reference proteome</keyword>
<gene>
    <name evidence="2" type="ORF">AB986_02555</name>
</gene>
<proteinExistence type="predicted"/>
<dbReference type="InterPro" id="IPR011041">
    <property type="entry name" value="Quinoprot_gluc/sorb_DH_b-prop"/>
</dbReference>
<sequence>MLKQSGVILSLLLITGCSVNDISDDKVSPTVEETTTEVVIENLNVPWEITKSEGTFYLTERSGTIVQFENEEVERQPVYLDVPINDEGEGGLLGLQLSSNFTTSKKAIIYHTYQEDGRTLNRVVNVELEDGKWKETEELLSNIPGSLYHNGGRVKMGPDGMLYITTGDAGDPGLAQNLNSLAGKILRMTESGAIPNDNPMEGSLVYSYGHRNPQGLAWDEKGQLFSSEHGQSAHDEINKIEAGKNYGWPVIEGDQNEEGMETPLYHSGNETWAPSGILVDGNTLYMAGLRGEEIRAFDLNGDQTDVIADGIGRIRSLYFENDTILAITNNRDGRGNPTKEDDRMVRIKLD</sequence>
<dbReference type="STRING" id="157733.AB986_02555"/>
<name>A0A0J6FYZ3_9BACL</name>
<evidence type="ECO:0000313" key="2">
    <source>
        <dbReference type="EMBL" id="KMM39597.1"/>
    </source>
</evidence>
<dbReference type="SUPFAM" id="SSF50952">
    <property type="entry name" value="Soluble quinoprotein glucose dehydrogenase"/>
    <property type="match status" value="1"/>
</dbReference>
<accession>A0A0J6FYZ3</accession>
<dbReference type="PANTHER" id="PTHR19328">
    <property type="entry name" value="HEDGEHOG-INTERACTING PROTEIN"/>
    <property type="match status" value="1"/>
</dbReference>
<dbReference type="InterPro" id="IPR012938">
    <property type="entry name" value="Glc/Sorbosone_DH"/>
</dbReference>
<dbReference type="Proteomes" id="UP000035996">
    <property type="component" value="Unassembled WGS sequence"/>
</dbReference>
<dbReference type="PATRIC" id="fig|157733.3.peg.2724"/>